<feature type="region of interest" description="Disordered" evidence="1">
    <location>
        <begin position="1"/>
        <end position="33"/>
    </location>
</feature>
<accession>A0ABX3G2V2</accession>
<comment type="caution">
    <text evidence="2">The sequence shown here is derived from an EMBL/GenBank/DDBJ whole genome shotgun (WGS) entry which is preliminary data.</text>
</comment>
<feature type="compositionally biased region" description="Low complexity" evidence="1">
    <location>
        <begin position="1"/>
        <end position="15"/>
    </location>
</feature>
<organism evidence="2 3">
    <name type="scientific">Streptomyces amritsarensis</name>
    <dbReference type="NCBI Taxonomy" id="681158"/>
    <lineage>
        <taxon>Bacteria</taxon>
        <taxon>Bacillati</taxon>
        <taxon>Actinomycetota</taxon>
        <taxon>Actinomycetes</taxon>
        <taxon>Kitasatosporales</taxon>
        <taxon>Streptomycetaceae</taxon>
        <taxon>Streptomyces</taxon>
    </lineage>
</organism>
<evidence type="ECO:0000313" key="3">
    <source>
        <dbReference type="Proteomes" id="UP000187151"/>
    </source>
</evidence>
<sequence>MREPGSGLPAAARPAGGPGPGRPAGPPACDTGLDGVVRQAAARADQGDAAGIRAETFGPHLGTVLRSYLPSPRERQCPEAIERITSSLGWGSPVPRRDLHQPVAASLTPMPSARP</sequence>
<name>A0ABX3G2V2_9ACTN</name>
<dbReference type="Proteomes" id="UP000187151">
    <property type="component" value="Unassembled WGS sequence"/>
</dbReference>
<keyword evidence="3" id="KW-1185">Reference proteome</keyword>
<proteinExistence type="predicted"/>
<dbReference type="EMBL" id="MQUR01000042">
    <property type="protein sequence ID" value="OLZ64469.1"/>
    <property type="molecule type" value="Genomic_DNA"/>
</dbReference>
<evidence type="ECO:0000256" key="1">
    <source>
        <dbReference type="SAM" id="MobiDB-lite"/>
    </source>
</evidence>
<evidence type="ECO:0000313" key="2">
    <source>
        <dbReference type="EMBL" id="OLZ64469.1"/>
    </source>
</evidence>
<protein>
    <submittedName>
        <fullName evidence="2">Uncharacterized protein</fullName>
    </submittedName>
</protein>
<gene>
    <name evidence="2" type="ORF">AVW11_18795</name>
</gene>
<feature type="region of interest" description="Disordered" evidence="1">
    <location>
        <begin position="88"/>
        <end position="115"/>
    </location>
</feature>
<reference evidence="2 3" key="1">
    <citation type="submission" date="2016-01" db="EMBL/GenBank/DDBJ databases">
        <title>Streptomyces amritsarensis strain MTCC 11845 genome sequencing and assembly.</title>
        <authorList>
            <person name="Sharma D."/>
            <person name="Nair G.R."/>
            <person name="Kaur G."/>
            <person name="Manhas R.K."/>
            <person name="Mayilraj S."/>
        </authorList>
    </citation>
    <scope>NUCLEOTIDE SEQUENCE [LARGE SCALE GENOMIC DNA]</scope>
    <source>
        <strain evidence="2 3">MTCC 11845</strain>
    </source>
</reference>